<gene>
    <name evidence="7" type="ORF">D7S86_18985</name>
</gene>
<protein>
    <submittedName>
        <fullName evidence="7">Aromatic ring-hydroxylating dioxygenase subunit alpha</fullName>
    </submittedName>
</protein>
<evidence type="ECO:0000259" key="6">
    <source>
        <dbReference type="PROSITE" id="PS51296"/>
    </source>
</evidence>
<evidence type="ECO:0000256" key="1">
    <source>
        <dbReference type="ARBA" id="ARBA00022714"/>
    </source>
</evidence>
<evidence type="ECO:0000256" key="3">
    <source>
        <dbReference type="ARBA" id="ARBA00023002"/>
    </source>
</evidence>
<dbReference type="EMBL" id="RBZU01000009">
    <property type="protein sequence ID" value="RKP50217.1"/>
    <property type="molecule type" value="Genomic_DNA"/>
</dbReference>
<dbReference type="CDD" id="cd03469">
    <property type="entry name" value="Rieske_RO_Alpha_N"/>
    <property type="match status" value="1"/>
</dbReference>
<dbReference type="GO" id="GO:0051537">
    <property type="term" value="F:2 iron, 2 sulfur cluster binding"/>
    <property type="evidence" value="ECO:0007669"/>
    <property type="project" value="UniProtKB-KW"/>
</dbReference>
<keyword evidence="4" id="KW-0408">Iron</keyword>
<evidence type="ECO:0000256" key="2">
    <source>
        <dbReference type="ARBA" id="ARBA00022723"/>
    </source>
</evidence>
<keyword evidence="3" id="KW-0560">Oxidoreductase</keyword>
<evidence type="ECO:0000313" key="8">
    <source>
        <dbReference type="Proteomes" id="UP000270342"/>
    </source>
</evidence>
<dbReference type="PROSITE" id="PS51296">
    <property type="entry name" value="RIESKE"/>
    <property type="match status" value="1"/>
</dbReference>
<accession>A0A494XHI7</accession>
<dbReference type="OrthoDB" id="9790995at2"/>
<keyword evidence="2" id="KW-0479">Metal-binding</keyword>
<keyword evidence="7" id="KW-0223">Dioxygenase</keyword>
<keyword evidence="1" id="KW-0001">2Fe-2S</keyword>
<dbReference type="Proteomes" id="UP000270342">
    <property type="component" value="Unassembled WGS sequence"/>
</dbReference>
<dbReference type="InterPro" id="IPR017941">
    <property type="entry name" value="Rieske_2Fe-2S"/>
</dbReference>
<keyword evidence="5" id="KW-0411">Iron-sulfur</keyword>
<feature type="domain" description="Rieske" evidence="6">
    <location>
        <begin position="13"/>
        <end position="117"/>
    </location>
</feature>
<evidence type="ECO:0000256" key="4">
    <source>
        <dbReference type="ARBA" id="ARBA00023004"/>
    </source>
</evidence>
<reference evidence="7 8" key="1">
    <citation type="submission" date="2018-10" db="EMBL/GenBank/DDBJ databases">
        <title>Robbsia sp. DHC34, isolated from soil.</title>
        <authorList>
            <person name="Gao Z.-H."/>
            <person name="Qiu L.-H."/>
        </authorList>
    </citation>
    <scope>NUCLEOTIDE SEQUENCE [LARGE SCALE GENOMIC DNA]</scope>
    <source>
        <strain evidence="7 8">DHC34</strain>
    </source>
</reference>
<dbReference type="SUPFAM" id="SSF55961">
    <property type="entry name" value="Bet v1-like"/>
    <property type="match status" value="1"/>
</dbReference>
<dbReference type="Pfam" id="PF19112">
    <property type="entry name" value="VanA_C"/>
    <property type="match status" value="1"/>
</dbReference>
<evidence type="ECO:0000313" key="7">
    <source>
        <dbReference type="EMBL" id="RKP50217.1"/>
    </source>
</evidence>
<dbReference type="RefSeq" id="WP_121088435.1">
    <property type="nucleotide sequence ID" value="NZ_RBZU01000009.1"/>
</dbReference>
<sequence>MLVTQQKVLRRFWYATLPLSMLDDGPKPFTLLGESIVLWKGGDGKPHALRDRCCHRTAKLSKGFVDEDGNIACGYHGWTYDCSGACVKIPQNPAGVIPKNAIVQAYRCEARYGYAWVALEDPLQPIPEFVEEFTPGYRRILQFHETWNTTPLRMMENSFDNSHFSFVHKANFGLFSNPTPSKYEFRPEEWGFEAETHVPVRNPPASHRITGTTEEITERHLINRWYMPFARRFGCSYPASGIDHIIYNCATPIDDRTMVLAQWLYRNDSEASCSTQELIDWDRPITDEDRDILEATDYDACIDVQRQQECHMESDKPGLLMRRMLLKLLADHGEREVFREPDEVRG</sequence>
<proteinExistence type="predicted"/>
<comment type="caution">
    <text evidence="7">The sequence shown here is derived from an EMBL/GenBank/DDBJ whole genome shotgun (WGS) entry which is preliminary data.</text>
</comment>
<keyword evidence="8" id="KW-1185">Reference proteome</keyword>
<dbReference type="SUPFAM" id="SSF50022">
    <property type="entry name" value="ISP domain"/>
    <property type="match status" value="1"/>
</dbReference>
<dbReference type="GO" id="GO:0051213">
    <property type="term" value="F:dioxygenase activity"/>
    <property type="evidence" value="ECO:0007669"/>
    <property type="project" value="UniProtKB-KW"/>
</dbReference>
<dbReference type="Pfam" id="PF00355">
    <property type="entry name" value="Rieske"/>
    <property type="match status" value="1"/>
</dbReference>
<organism evidence="7 8">
    <name type="scientific">Pararobbsia silviterrae</name>
    <dbReference type="NCBI Taxonomy" id="1792498"/>
    <lineage>
        <taxon>Bacteria</taxon>
        <taxon>Pseudomonadati</taxon>
        <taxon>Pseudomonadota</taxon>
        <taxon>Betaproteobacteria</taxon>
        <taxon>Burkholderiales</taxon>
        <taxon>Burkholderiaceae</taxon>
        <taxon>Pararobbsia</taxon>
    </lineage>
</organism>
<dbReference type="GO" id="GO:0046872">
    <property type="term" value="F:metal ion binding"/>
    <property type="evidence" value="ECO:0007669"/>
    <property type="project" value="UniProtKB-KW"/>
</dbReference>
<evidence type="ECO:0000256" key="5">
    <source>
        <dbReference type="ARBA" id="ARBA00023014"/>
    </source>
</evidence>
<dbReference type="Gene3D" id="3.90.380.10">
    <property type="entry name" value="Naphthalene 1,2-dioxygenase Alpha Subunit, Chain A, domain 1"/>
    <property type="match status" value="1"/>
</dbReference>
<dbReference type="PANTHER" id="PTHR21266:SF60">
    <property type="entry name" value="3-KETOSTEROID-9-ALPHA-MONOOXYGENASE, OXYGENASE COMPONENT"/>
    <property type="match status" value="1"/>
</dbReference>
<dbReference type="InterPro" id="IPR050584">
    <property type="entry name" value="Cholesterol_7-desaturase"/>
</dbReference>
<dbReference type="InterPro" id="IPR036922">
    <property type="entry name" value="Rieske_2Fe-2S_sf"/>
</dbReference>
<dbReference type="PANTHER" id="PTHR21266">
    <property type="entry name" value="IRON-SULFUR DOMAIN CONTAINING PROTEIN"/>
    <property type="match status" value="1"/>
</dbReference>
<dbReference type="Gene3D" id="2.102.10.10">
    <property type="entry name" value="Rieske [2Fe-2S] iron-sulphur domain"/>
    <property type="match status" value="1"/>
</dbReference>
<dbReference type="InterPro" id="IPR044043">
    <property type="entry name" value="VanA_C_cat"/>
</dbReference>
<dbReference type="AlphaFoldDB" id="A0A494XHI7"/>
<name>A0A494XHI7_9BURK</name>